<evidence type="ECO:0000313" key="1">
    <source>
        <dbReference type="EMBL" id="SFI91181.1"/>
    </source>
</evidence>
<name>A0A1I3M2C1_9EURY</name>
<evidence type="ECO:0000313" key="2">
    <source>
        <dbReference type="Proteomes" id="UP000182829"/>
    </source>
</evidence>
<dbReference type="InterPro" id="IPR006034">
    <property type="entry name" value="Asparaginase/glutaminase-like"/>
</dbReference>
<dbReference type="InterPro" id="IPR027473">
    <property type="entry name" value="L-asparaginase_C"/>
</dbReference>
<dbReference type="EMBL" id="FORO01000009">
    <property type="protein sequence ID" value="SFI91181.1"/>
    <property type="molecule type" value="Genomic_DNA"/>
</dbReference>
<dbReference type="Gene3D" id="3.40.50.40">
    <property type="match status" value="1"/>
</dbReference>
<reference evidence="1 2" key="1">
    <citation type="submission" date="2016-10" db="EMBL/GenBank/DDBJ databases">
        <authorList>
            <person name="de Groot N.N."/>
        </authorList>
    </citation>
    <scope>NUCLEOTIDE SEQUENCE [LARGE SCALE GENOMIC DNA]</scope>
    <source>
        <strain evidence="1 2">SP2</strain>
    </source>
</reference>
<dbReference type="PIRSF" id="PIRSF500176">
    <property type="entry name" value="L_ASNase"/>
    <property type="match status" value="1"/>
</dbReference>
<protein>
    <submittedName>
        <fullName evidence="1">L-asparaginase</fullName>
    </submittedName>
</protein>
<sequence>MVQTSRCHDGTTAGLYGGPGGGATLEAAGAVSGGDFPPWKARLQTALALSLTDEGESGTALERVAAAFEDVSPFGRW</sequence>
<dbReference type="Proteomes" id="UP000182829">
    <property type="component" value="Unassembled WGS sequence"/>
</dbReference>
<dbReference type="PIRSF" id="PIRSF001220">
    <property type="entry name" value="L-ASNase_gatD"/>
    <property type="match status" value="1"/>
</dbReference>
<organism evidence="1 2">
    <name type="scientific">Natronobacterium gregoryi</name>
    <dbReference type="NCBI Taxonomy" id="44930"/>
    <lineage>
        <taxon>Archaea</taxon>
        <taxon>Methanobacteriati</taxon>
        <taxon>Methanobacteriota</taxon>
        <taxon>Stenosarchaea group</taxon>
        <taxon>Halobacteria</taxon>
        <taxon>Halobacteriales</taxon>
        <taxon>Natrialbaceae</taxon>
        <taxon>Natronobacterium</taxon>
    </lineage>
</organism>
<accession>A0A1I3M2C1</accession>
<dbReference type="AlphaFoldDB" id="A0A1I3M2C1"/>
<gene>
    <name evidence="1" type="ORF">SAMN05443661_10956</name>
</gene>
<proteinExistence type="predicted"/>
<dbReference type="InterPro" id="IPR036152">
    <property type="entry name" value="Asp/glu_Ase-like_sf"/>
</dbReference>
<dbReference type="SUPFAM" id="SSF53774">
    <property type="entry name" value="Glutaminase/Asparaginase"/>
    <property type="match status" value="1"/>
</dbReference>